<accession>A0A7Z1DRX1</accession>
<sequence>MELNMKKELLCLPLALALVACGDNDSDTSKSASQPPETPPAVTLQSLEDSGEIPKLDRSASLPGTDTDTNGIRDDIDEYISLQFSDTEQVAAANQAAKANQSVLSTDLTNPTAVRQTNQLISRATACIYEVFGDANSGAEPAVVSRNLEAVTFNTEERLKQYMEFNKALDGSSWSLPEGNSCE</sequence>
<protein>
    <submittedName>
        <fullName evidence="2">Uncharacterized protein</fullName>
    </submittedName>
</protein>
<dbReference type="Proteomes" id="UP000216984">
    <property type="component" value="Unassembled WGS sequence"/>
</dbReference>
<dbReference type="AlphaFoldDB" id="A0A7Z1DRX1"/>
<evidence type="ECO:0000256" key="1">
    <source>
        <dbReference type="SAM" id="MobiDB-lite"/>
    </source>
</evidence>
<dbReference type="EMBL" id="NEFY01000029">
    <property type="protein sequence ID" value="OZC34713.1"/>
    <property type="molecule type" value="Genomic_DNA"/>
</dbReference>
<evidence type="ECO:0000313" key="2">
    <source>
        <dbReference type="EMBL" id="OZC34713.1"/>
    </source>
</evidence>
<proteinExistence type="predicted"/>
<feature type="region of interest" description="Disordered" evidence="1">
    <location>
        <begin position="24"/>
        <end position="73"/>
    </location>
</feature>
<dbReference type="PROSITE" id="PS51257">
    <property type="entry name" value="PROKAR_LIPOPROTEIN"/>
    <property type="match status" value="1"/>
</dbReference>
<name>A0A7Z1DRX1_9GAMM</name>
<gene>
    <name evidence="2" type="ORF">B9Q17_01760</name>
</gene>
<comment type="caution">
    <text evidence="2">The sequence shown here is derived from an EMBL/GenBank/DDBJ whole genome shotgun (WGS) entry which is preliminary data.</text>
</comment>
<organism evidence="2 3">
    <name type="scientific">Marinobacter vinifirmus</name>
    <dbReference type="NCBI Taxonomy" id="355591"/>
    <lineage>
        <taxon>Bacteria</taxon>
        <taxon>Pseudomonadati</taxon>
        <taxon>Pseudomonadota</taxon>
        <taxon>Gammaproteobacteria</taxon>
        <taxon>Pseudomonadales</taxon>
        <taxon>Marinobacteraceae</taxon>
        <taxon>Marinobacter</taxon>
    </lineage>
</organism>
<evidence type="ECO:0000313" key="3">
    <source>
        <dbReference type="Proteomes" id="UP000216984"/>
    </source>
</evidence>
<reference evidence="2 3" key="1">
    <citation type="submission" date="2017-06" db="EMBL/GenBank/DDBJ databases">
        <title>Draft genome sequence of the halophilic bacterium Marinobacter vinifirmus FB1.</title>
        <authorList>
            <person name="Stepanov V.G."/>
            <person name="Roberts D.J."/>
            <person name="Fox G.E."/>
        </authorList>
    </citation>
    <scope>NUCLEOTIDE SEQUENCE [LARGE SCALE GENOMIC DNA]</scope>
    <source>
        <strain evidence="2 3">FB1</strain>
    </source>
</reference>
<keyword evidence="3" id="KW-1185">Reference proteome</keyword>